<reference evidence="2 3" key="1">
    <citation type="journal article" date="2019" name="Genome Biol. Evol.">
        <title>Whole-Genome Sequencing of the Giant Devil Catfish, Bagarius yarrelli.</title>
        <authorList>
            <person name="Jiang W."/>
            <person name="Lv Y."/>
            <person name="Cheng L."/>
            <person name="Yang K."/>
            <person name="Chao B."/>
            <person name="Wang X."/>
            <person name="Li Y."/>
            <person name="Pan X."/>
            <person name="You X."/>
            <person name="Zhang Y."/>
            <person name="Yang J."/>
            <person name="Li J."/>
            <person name="Zhang X."/>
            <person name="Liu S."/>
            <person name="Sun C."/>
            <person name="Yang J."/>
            <person name="Shi Q."/>
        </authorList>
    </citation>
    <scope>NUCLEOTIDE SEQUENCE [LARGE SCALE GENOMIC DNA]</scope>
    <source>
        <strain evidence="2">JWS20170419001</strain>
        <tissue evidence="2">Muscle</tissue>
    </source>
</reference>
<evidence type="ECO:0000313" key="3">
    <source>
        <dbReference type="Proteomes" id="UP000319801"/>
    </source>
</evidence>
<evidence type="ECO:0000313" key="2">
    <source>
        <dbReference type="EMBL" id="TSS60351.1"/>
    </source>
</evidence>
<accession>A0A556V2K9</accession>
<sequence>MYCLNSEVLTFQLVHPFPDYSQLLPSVSVSAFVSDAHPNRCTEIADYSIESIYRNILSYISTHSGQLRELDKSTAPYAALICTSRAGGQSPQPSATCQNPPGSSGPEEVQISFNGLDTDGCAHDNSPLCRCFFVSSQ</sequence>
<keyword evidence="3" id="KW-1185">Reference proteome</keyword>
<name>A0A556V2K9_BAGYA</name>
<comment type="caution">
    <text evidence="2">The sequence shown here is derived from an EMBL/GenBank/DDBJ whole genome shotgun (WGS) entry which is preliminary data.</text>
</comment>
<gene>
    <name evidence="2" type="ORF">Baya_12053</name>
</gene>
<proteinExistence type="predicted"/>
<protein>
    <submittedName>
        <fullName evidence="2">Uncharacterized protein</fullName>
    </submittedName>
</protein>
<evidence type="ECO:0000256" key="1">
    <source>
        <dbReference type="SAM" id="MobiDB-lite"/>
    </source>
</evidence>
<dbReference type="EMBL" id="VCAZ01000103">
    <property type="protein sequence ID" value="TSS60351.1"/>
    <property type="molecule type" value="Genomic_DNA"/>
</dbReference>
<dbReference type="AlphaFoldDB" id="A0A556V2K9"/>
<organism evidence="2 3">
    <name type="scientific">Bagarius yarrelli</name>
    <name type="common">Goonch</name>
    <name type="synonym">Bagrus yarrelli</name>
    <dbReference type="NCBI Taxonomy" id="175774"/>
    <lineage>
        <taxon>Eukaryota</taxon>
        <taxon>Metazoa</taxon>
        <taxon>Chordata</taxon>
        <taxon>Craniata</taxon>
        <taxon>Vertebrata</taxon>
        <taxon>Euteleostomi</taxon>
        <taxon>Actinopterygii</taxon>
        <taxon>Neopterygii</taxon>
        <taxon>Teleostei</taxon>
        <taxon>Ostariophysi</taxon>
        <taxon>Siluriformes</taxon>
        <taxon>Sisoridae</taxon>
        <taxon>Sisorinae</taxon>
        <taxon>Bagarius</taxon>
    </lineage>
</organism>
<dbReference type="Proteomes" id="UP000319801">
    <property type="component" value="Unassembled WGS sequence"/>
</dbReference>
<feature type="region of interest" description="Disordered" evidence="1">
    <location>
        <begin position="85"/>
        <end position="108"/>
    </location>
</feature>
<feature type="compositionally biased region" description="Polar residues" evidence="1">
    <location>
        <begin position="86"/>
        <end position="102"/>
    </location>
</feature>